<evidence type="ECO:0000313" key="3">
    <source>
        <dbReference type="EMBL" id="QHS93042.1"/>
    </source>
</evidence>
<feature type="domain" description="Helicase C-terminal" evidence="2">
    <location>
        <begin position="477"/>
        <end position="559"/>
    </location>
</feature>
<dbReference type="SMART" id="SM00490">
    <property type="entry name" value="HELICc"/>
    <property type="match status" value="1"/>
</dbReference>
<dbReference type="Gene3D" id="3.40.50.300">
    <property type="entry name" value="P-loop containing nucleotide triphosphate hydrolases"/>
    <property type="match status" value="2"/>
</dbReference>
<protein>
    <recommendedName>
        <fullName evidence="4">Helicase ATP-binding domain-containing protein</fullName>
    </recommendedName>
</protein>
<dbReference type="InterPro" id="IPR001650">
    <property type="entry name" value="Helicase_C-like"/>
</dbReference>
<proteinExistence type="predicted"/>
<dbReference type="InterPro" id="IPR027417">
    <property type="entry name" value="P-loop_NTPase"/>
</dbReference>
<organism evidence="3">
    <name type="scientific">viral metagenome</name>
    <dbReference type="NCBI Taxonomy" id="1070528"/>
    <lineage>
        <taxon>unclassified sequences</taxon>
        <taxon>metagenomes</taxon>
        <taxon>organismal metagenomes</taxon>
    </lineage>
</organism>
<reference evidence="3" key="1">
    <citation type="journal article" date="2020" name="Nature">
        <title>Giant virus diversity and host interactions through global metagenomics.</title>
        <authorList>
            <person name="Schulz F."/>
            <person name="Roux S."/>
            <person name="Paez-Espino D."/>
            <person name="Jungbluth S."/>
            <person name="Walsh D.A."/>
            <person name="Denef V.J."/>
            <person name="McMahon K.D."/>
            <person name="Konstantinidis K.T."/>
            <person name="Eloe-Fadrosh E.A."/>
            <person name="Kyrpides N.C."/>
            <person name="Woyke T."/>
        </authorList>
    </citation>
    <scope>NUCLEOTIDE SEQUENCE</scope>
    <source>
        <strain evidence="3">GVMAG-M-3300017651-5</strain>
    </source>
</reference>
<dbReference type="SMART" id="SM00487">
    <property type="entry name" value="DEXDc"/>
    <property type="match status" value="1"/>
</dbReference>
<dbReference type="InterPro" id="IPR014001">
    <property type="entry name" value="Helicase_ATP-bd"/>
</dbReference>
<dbReference type="EMBL" id="MN739195">
    <property type="protein sequence ID" value="QHS93042.1"/>
    <property type="molecule type" value="Genomic_DNA"/>
</dbReference>
<dbReference type="SUPFAM" id="SSF52540">
    <property type="entry name" value="P-loop containing nucleoside triphosphate hydrolases"/>
    <property type="match status" value="1"/>
</dbReference>
<accession>A0A6C0BLZ9</accession>
<evidence type="ECO:0000259" key="2">
    <source>
        <dbReference type="SMART" id="SM00490"/>
    </source>
</evidence>
<feature type="domain" description="Helicase ATP-binding" evidence="1">
    <location>
        <begin position="44"/>
        <end position="271"/>
    </location>
</feature>
<name>A0A6C0BLZ9_9ZZZZ</name>
<dbReference type="AlphaFoldDB" id="A0A6C0BLZ9"/>
<evidence type="ECO:0008006" key="4">
    <source>
        <dbReference type="Google" id="ProtNLM"/>
    </source>
</evidence>
<sequence length="1085" mass="122732">MTDLQLSDFVYSYPEQTDPLIQTKLSAKREFREAASRMEEPVPKRGEPYPHQLFFERFSLFYDRCLIFHRTGTGKTCTMEGAAEQFTRTMVEQSVDFIFNYIRPQRTNIKRIYILTKGPNLVEELRRQLVCTCTDGKYLTDLVMASTKEAQRKKNITAAISPYYTITTYTRLVSDMEKRKINTPEAMRQFFSDCIFFVDEVQHIRLDPNAGSVQEQRKVYTTLHSLFHNIERSKVFLASATPMVDSVNEIPQVMNLILPLNQQMPIDIDYSGTSLEQLAPYFNGRVSYVRELETGARPNYIECGEPFQFPPHNINGQLIPSQLKLCNHTMSQFQAGVYQRALSSGGTFRVNERVAANFVFPDGGYDLESLRKYITIDTRTDTYRANDELRQILQDPRGMRQLTVKGEAIVRSCKDEPGNCFVYCEFKTAGGAIPLSTCFEAAGFERFNQSASAFISSGGSGGLRPYCSSGSTGERSITISKKLRYALITSSTSETRVASLLELFNSKENIDGEYLKVIIGSPIAKEGLNLANVLQVHLFGASWNQSSQYQAISRAIRSTSHVALLERAGNERIAINIRQHASSYPGLESVDALMYYASEGKDIRIRRMERIMKQCAVDCQVHVNRNVRPQIDMDFSPECDYDVCNYPCLAPEPRFGDESSYAMLYSRPLVNSIKSIILSSIRRSAEASYDTISRFLPNIPRRYIIQAAYELINSRTTVRDRYGRTCYLIDSGSGLTTQSSFPMSTTEKAENNGNKYYLETLHGIENTPLNVVTAIISSKKEEQLVKQLSLGASNEVDFSKNLRSLSLETKTATLEEAIIAYASGRATQIQMRVLKELGSYVYYLPYPQGEVREQAMSVTLNADGTIKQRRITKSSIQAASVVGPPVYVHNLFSLMYDRTSYQVSHKFSKAEGRLRIYNPSDTTRTGFRDITNVEDVVFRQRISNLRAKRIQELASRGIYGVISDADGKFRLRDPSRESTVESTDGRVREGGSICTSWRRLELLDAMYRLGIAPPVGDLPPGLNRESIILFLNNNRASTARLKAEDIPLEELIYIYRWIVIGNAGVDQLCEITEDFLDLRGLILRA</sequence>
<evidence type="ECO:0000259" key="1">
    <source>
        <dbReference type="SMART" id="SM00487"/>
    </source>
</evidence>
<dbReference type="Pfam" id="PF00271">
    <property type="entry name" value="Helicase_C"/>
    <property type="match status" value="1"/>
</dbReference>